<dbReference type="EMBL" id="BGPR01246303">
    <property type="protein sequence ID" value="GBM27245.1"/>
    <property type="molecule type" value="Genomic_DNA"/>
</dbReference>
<evidence type="ECO:0000313" key="2">
    <source>
        <dbReference type="EMBL" id="GBM27516.1"/>
    </source>
</evidence>
<comment type="caution">
    <text evidence="2">The sequence shown here is derived from an EMBL/GenBank/DDBJ whole genome shotgun (WGS) entry which is preliminary data.</text>
</comment>
<gene>
    <name evidence="1" type="ORF">AVEN_113245_1</name>
    <name evidence="2" type="ORF">AVEN_128375_1</name>
</gene>
<accession>A0A4Y2EGX7</accession>
<proteinExistence type="predicted"/>
<evidence type="ECO:0000313" key="1">
    <source>
        <dbReference type="EMBL" id="GBM27245.1"/>
    </source>
</evidence>
<keyword evidence="3" id="KW-1185">Reference proteome</keyword>
<name>A0A4Y2EGX7_ARAVE</name>
<evidence type="ECO:0000313" key="3">
    <source>
        <dbReference type="Proteomes" id="UP000499080"/>
    </source>
</evidence>
<dbReference type="Proteomes" id="UP000499080">
    <property type="component" value="Unassembled WGS sequence"/>
</dbReference>
<sequence length="104" mass="11995">MLRHARRKRYKYPERLKRVYVFGIFLEFCSHCELVSCQKLSAIVGAVTVIINDLLSAFSANLCKCCSFRVTCALGFLEYSLNKTPFSIIHHLDCFHRTPTGRFS</sequence>
<reference evidence="2 3" key="1">
    <citation type="journal article" date="2019" name="Sci. Rep.">
        <title>Orb-weaving spider Araneus ventricosus genome elucidates the spidroin gene catalogue.</title>
        <authorList>
            <person name="Kono N."/>
            <person name="Nakamura H."/>
            <person name="Ohtoshi R."/>
            <person name="Moran D.A.P."/>
            <person name="Shinohara A."/>
            <person name="Yoshida Y."/>
            <person name="Fujiwara M."/>
            <person name="Mori M."/>
            <person name="Tomita M."/>
            <person name="Arakawa K."/>
        </authorList>
    </citation>
    <scope>NUCLEOTIDE SEQUENCE [LARGE SCALE GENOMIC DNA]</scope>
</reference>
<dbReference type="EMBL" id="BGPR01246391">
    <property type="protein sequence ID" value="GBM27516.1"/>
    <property type="molecule type" value="Genomic_DNA"/>
</dbReference>
<dbReference type="AlphaFoldDB" id="A0A4Y2EGX7"/>
<organism evidence="2 3">
    <name type="scientific">Araneus ventricosus</name>
    <name type="common">Orbweaver spider</name>
    <name type="synonym">Epeira ventricosa</name>
    <dbReference type="NCBI Taxonomy" id="182803"/>
    <lineage>
        <taxon>Eukaryota</taxon>
        <taxon>Metazoa</taxon>
        <taxon>Ecdysozoa</taxon>
        <taxon>Arthropoda</taxon>
        <taxon>Chelicerata</taxon>
        <taxon>Arachnida</taxon>
        <taxon>Araneae</taxon>
        <taxon>Araneomorphae</taxon>
        <taxon>Entelegynae</taxon>
        <taxon>Araneoidea</taxon>
        <taxon>Araneidae</taxon>
        <taxon>Araneus</taxon>
    </lineage>
</organism>
<protein>
    <submittedName>
        <fullName evidence="2">Uncharacterized protein</fullName>
    </submittedName>
</protein>